<gene>
    <name evidence="3" type="ORF">HETIRDRAFT_460740</name>
</gene>
<name>W4JRZ6_HETIT</name>
<feature type="region of interest" description="Disordered" evidence="1">
    <location>
        <begin position="308"/>
        <end position="366"/>
    </location>
</feature>
<proteinExistence type="predicted"/>
<feature type="compositionally biased region" description="Pro residues" evidence="1">
    <location>
        <begin position="1044"/>
        <end position="1055"/>
    </location>
</feature>
<feature type="compositionally biased region" description="Low complexity" evidence="1">
    <location>
        <begin position="1115"/>
        <end position="1132"/>
    </location>
</feature>
<evidence type="ECO:0000313" key="3">
    <source>
        <dbReference type="EMBL" id="ETW76322.1"/>
    </source>
</evidence>
<dbReference type="Proteomes" id="UP000030671">
    <property type="component" value="Unassembled WGS sequence"/>
</dbReference>
<feature type="region of interest" description="Disordered" evidence="1">
    <location>
        <begin position="536"/>
        <end position="791"/>
    </location>
</feature>
<dbReference type="RefSeq" id="XP_009551244.1">
    <property type="nucleotide sequence ID" value="XM_009552949.1"/>
</dbReference>
<sequence length="1308" mass="140274">MAKVALRRAHRPHDSPTPRQTARSVDEPGWSRGERRGAGECSKQEAPIKASVDRGRLRSDSAPRPAVTSCHSLSRHSLPKSTSAVQPIRTVLSRALLDQQRQRRRRGERVATSTAVLVLSAGCSDHGGLAGGTSTAPPCLDVPAVPSSTSDATVPLPLPPLAQTRTYPPAARAMPTQYTIHSPTARQRHANKTPRRGAARVSIVSIVYTAVPRDTTPNAPPVRRARRVASRSQSTSAPDTPPIDARRRFSARADLHVRIALRTPDSVCAPVSDSGSGPGAVYMVSYRWGFGARVGRCRRVVFRVRHPAGGQAGGRRGKGPSGGGVRWRTPRRRDKMSETETTDAPPPAHERPEFRPPNQRRGARLDSRCAKMERRLLPLARTHARTQARRSAYPIESCQGGSSGSMIRDQVLMHDAPRGWDPTRPWGARVCTERLSSRQANAESGKRDAPGRVSVSRTRGLATSLSERRVIDPRHAGTALITTNRTKQTKTLPRLAFAVLSVLPASSAAIVPIVPPPAPTTSPTLPHPLLRRLARPAAMRRRRSSSHDAATYAPRDIRDYYGPFTAPHPPAAPPPTSQNTHQHPIARDRYGSRPRDERDERRRWAPSYDRGYSTAASRAHEGAERDTRYYRPDERRSWSARGYHHDHRYAPPPPSAPDRPRDRERWPGPRDDFRDAPAPDRRFHTRDYDNDNDNEAAPDNAAGDADAWDRGRARTHAHAWPPRRPPLSASSDPHGLITPFANSGRGPARPHPSPSSSRPSRPPSPFAVPALPTGPRPARYPQDQQHQVPPTPSADYLALAAAPSTALPDPPPPTARKLLVLDLNGTLLLRSARAPWSARASASAHAKPAPRTVHPRAYLPAFRAYLFAPRTRAWLDVVVWSSAQPHNVEDMVSRAFAGDRAKLGAVWARDTMGLAPDRYFRKVQTLKDLNKLWTELPARPARPVLPPDADAPAPTAPAPVRHSAHSTLLLDDSHKKAALQPHNHVCVPEYTQALRNRDLEALRAERAARAAVGAAAAGASGSRAARARAAGASGAALDAGAEPAPAPAPAAPPTTPRAVAGVADAMGDEREAGGEDEDKDDKDDEEDVLGSHKRKRRSTKQKRAEKAARERERAAASTSASASTSTKAKANPGMAVDAGASAAIIAAAGDAGADGLAVQPPPAPPPAFDETLLAVVGILHAARTQSSVAGWIRGGALWGGQAVDAVDAVGAVGAAKAAEAGESDGSVEEGGRGKRRRRRGAAEGEEDEEEGGKEEGGVKSAGAGAGEDTVPAPVPVWFEHAPAVGYWAARGRAALEALGIPVEHGIER</sequence>
<feature type="compositionally biased region" description="Basic and acidic residues" evidence="1">
    <location>
        <begin position="585"/>
        <end position="603"/>
    </location>
</feature>
<dbReference type="KEGG" id="hir:HETIRDRAFT_460740"/>
<dbReference type="InterPro" id="IPR050365">
    <property type="entry name" value="TIM50"/>
</dbReference>
<feature type="compositionally biased region" description="Basic and acidic residues" evidence="1">
    <location>
        <begin position="618"/>
        <end position="637"/>
    </location>
</feature>
<feature type="compositionally biased region" description="Low complexity" evidence="1">
    <location>
        <begin position="1056"/>
        <end position="1065"/>
    </location>
</feature>
<feature type="compositionally biased region" description="Basic and acidic residues" evidence="1">
    <location>
        <begin position="51"/>
        <end position="61"/>
    </location>
</feature>
<evidence type="ECO:0000313" key="4">
    <source>
        <dbReference type="Proteomes" id="UP000030671"/>
    </source>
</evidence>
<protein>
    <recommendedName>
        <fullName evidence="2">FCP1 homology domain-containing protein</fullName>
    </recommendedName>
</protein>
<dbReference type="STRING" id="747525.W4JRZ6"/>
<dbReference type="Gene3D" id="3.40.50.1000">
    <property type="entry name" value="HAD superfamily/HAD-like"/>
    <property type="match status" value="1"/>
</dbReference>
<dbReference type="HOGENOM" id="CLU_260924_0_0_1"/>
<dbReference type="OrthoDB" id="1711508at2759"/>
<feature type="compositionally biased region" description="Acidic residues" evidence="1">
    <location>
        <begin position="1074"/>
        <end position="1088"/>
    </location>
</feature>
<accession>W4JRZ6</accession>
<keyword evidence="4" id="KW-1185">Reference proteome</keyword>
<feature type="compositionally biased region" description="Pro residues" evidence="1">
    <location>
        <begin position="566"/>
        <end position="576"/>
    </location>
</feature>
<dbReference type="InterPro" id="IPR004274">
    <property type="entry name" value="FCP1_dom"/>
</dbReference>
<dbReference type="InterPro" id="IPR023214">
    <property type="entry name" value="HAD_sf"/>
</dbReference>
<feature type="region of interest" description="Disordered" evidence="1">
    <location>
        <begin position="1036"/>
        <end position="1132"/>
    </location>
</feature>
<feature type="domain" description="FCP1 homology" evidence="2">
    <location>
        <begin position="812"/>
        <end position="1011"/>
    </location>
</feature>
<feature type="compositionally biased region" description="Basic and acidic residues" evidence="1">
    <location>
        <begin position="658"/>
        <end position="689"/>
    </location>
</feature>
<organism evidence="3 4">
    <name type="scientific">Heterobasidion irregulare (strain TC 32-1)</name>
    <dbReference type="NCBI Taxonomy" id="747525"/>
    <lineage>
        <taxon>Eukaryota</taxon>
        <taxon>Fungi</taxon>
        <taxon>Dikarya</taxon>
        <taxon>Basidiomycota</taxon>
        <taxon>Agaricomycotina</taxon>
        <taxon>Agaricomycetes</taxon>
        <taxon>Russulales</taxon>
        <taxon>Bondarzewiaceae</taxon>
        <taxon>Heterobasidion</taxon>
        <taxon>Heterobasidion annosum species complex</taxon>
    </lineage>
</organism>
<dbReference type="EMBL" id="KI925464">
    <property type="protein sequence ID" value="ETW76322.1"/>
    <property type="molecule type" value="Genomic_DNA"/>
</dbReference>
<dbReference type="SMART" id="SM00577">
    <property type="entry name" value="CPDc"/>
    <property type="match status" value="1"/>
</dbReference>
<feature type="compositionally biased region" description="Basic and acidic residues" evidence="1">
    <location>
        <begin position="1102"/>
        <end position="1114"/>
    </location>
</feature>
<feature type="region of interest" description="Disordered" evidence="1">
    <location>
        <begin position="1216"/>
        <end position="1272"/>
    </location>
</feature>
<dbReference type="PROSITE" id="PS50969">
    <property type="entry name" value="FCP1"/>
    <property type="match status" value="1"/>
</dbReference>
<dbReference type="Pfam" id="PF03031">
    <property type="entry name" value="NIF"/>
    <property type="match status" value="1"/>
</dbReference>
<feature type="region of interest" description="Disordered" evidence="1">
    <location>
        <begin position="435"/>
        <end position="459"/>
    </location>
</feature>
<dbReference type="eggNOG" id="KOG1605">
    <property type="taxonomic scope" value="Eukaryota"/>
</dbReference>
<feature type="compositionally biased region" description="Acidic residues" evidence="1">
    <location>
        <begin position="1243"/>
        <end position="1252"/>
    </location>
</feature>
<feature type="compositionally biased region" description="Gly residues" evidence="1">
    <location>
        <begin position="310"/>
        <end position="325"/>
    </location>
</feature>
<feature type="region of interest" description="Disordered" evidence="1">
    <location>
        <begin position="213"/>
        <end position="246"/>
    </location>
</feature>
<evidence type="ECO:0000259" key="2">
    <source>
        <dbReference type="PROSITE" id="PS50969"/>
    </source>
</evidence>
<feature type="compositionally biased region" description="Basic residues" evidence="1">
    <location>
        <begin position="1"/>
        <end position="11"/>
    </location>
</feature>
<reference evidence="3 4" key="1">
    <citation type="journal article" date="2012" name="New Phytol.">
        <title>Insight into trade-off between wood decay and parasitism from the genome of a fungal forest pathogen.</title>
        <authorList>
            <person name="Olson A."/>
            <person name="Aerts A."/>
            <person name="Asiegbu F."/>
            <person name="Belbahri L."/>
            <person name="Bouzid O."/>
            <person name="Broberg A."/>
            <person name="Canback B."/>
            <person name="Coutinho P.M."/>
            <person name="Cullen D."/>
            <person name="Dalman K."/>
            <person name="Deflorio G."/>
            <person name="van Diepen L.T."/>
            <person name="Dunand C."/>
            <person name="Duplessis S."/>
            <person name="Durling M."/>
            <person name="Gonthier P."/>
            <person name="Grimwood J."/>
            <person name="Fossdal C.G."/>
            <person name="Hansson D."/>
            <person name="Henrissat B."/>
            <person name="Hietala A."/>
            <person name="Himmelstrand K."/>
            <person name="Hoffmeister D."/>
            <person name="Hogberg N."/>
            <person name="James T.Y."/>
            <person name="Karlsson M."/>
            <person name="Kohler A."/>
            <person name="Kues U."/>
            <person name="Lee Y.H."/>
            <person name="Lin Y.C."/>
            <person name="Lind M."/>
            <person name="Lindquist E."/>
            <person name="Lombard V."/>
            <person name="Lucas S."/>
            <person name="Lunden K."/>
            <person name="Morin E."/>
            <person name="Murat C."/>
            <person name="Park J."/>
            <person name="Raffaello T."/>
            <person name="Rouze P."/>
            <person name="Salamov A."/>
            <person name="Schmutz J."/>
            <person name="Solheim H."/>
            <person name="Stahlberg J."/>
            <person name="Velez H."/>
            <person name="de Vries R.P."/>
            <person name="Wiebenga A."/>
            <person name="Woodward S."/>
            <person name="Yakovlev I."/>
            <person name="Garbelotto M."/>
            <person name="Martin F."/>
            <person name="Grigoriev I.V."/>
            <person name="Stenlid J."/>
        </authorList>
    </citation>
    <scope>NUCLEOTIDE SEQUENCE [LARGE SCALE GENOMIC DNA]</scope>
    <source>
        <strain evidence="3 4">TC 32-1</strain>
    </source>
</reference>
<dbReference type="InParanoid" id="W4JRZ6"/>
<evidence type="ECO:0000256" key="1">
    <source>
        <dbReference type="SAM" id="MobiDB-lite"/>
    </source>
</evidence>
<dbReference type="GeneID" id="20677107"/>
<feature type="region of interest" description="Disordered" evidence="1">
    <location>
        <begin position="1"/>
        <end position="84"/>
    </location>
</feature>
<dbReference type="InterPro" id="IPR036412">
    <property type="entry name" value="HAD-like_sf"/>
</dbReference>
<feature type="compositionally biased region" description="Basic residues" evidence="1">
    <location>
        <begin position="1091"/>
        <end position="1101"/>
    </location>
</feature>
<dbReference type="SUPFAM" id="SSF56784">
    <property type="entry name" value="HAD-like"/>
    <property type="match status" value="1"/>
</dbReference>
<dbReference type="PANTHER" id="PTHR12210">
    <property type="entry name" value="DULLARD PROTEIN PHOSPHATASE"/>
    <property type="match status" value="1"/>
</dbReference>